<dbReference type="EMBL" id="JAYMGO010000012">
    <property type="protein sequence ID" value="KAL1264296.1"/>
    <property type="molecule type" value="Genomic_DNA"/>
</dbReference>
<keyword evidence="2" id="KW-1185">Reference proteome</keyword>
<comment type="caution">
    <text evidence="1">The sequence shown here is derived from an EMBL/GenBank/DDBJ whole genome shotgun (WGS) entry which is preliminary data.</text>
</comment>
<name>A0ABR3MJ05_9TELE</name>
<organism evidence="1 2">
    <name type="scientific">Cirrhinus molitorella</name>
    <name type="common">mud carp</name>
    <dbReference type="NCBI Taxonomy" id="172907"/>
    <lineage>
        <taxon>Eukaryota</taxon>
        <taxon>Metazoa</taxon>
        <taxon>Chordata</taxon>
        <taxon>Craniata</taxon>
        <taxon>Vertebrata</taxon>
        <taxon>Euteleostomi</taxon>
        <taxon>Actinopterygii</taxon>
        <taxon>Neopterygii</taxon>
        <taxon>Teleostei</taxon>
        <taxon>Ostariophysi</taxon>
        <taxon>Cypriniformes</taxon>
        <taxon>Cyprinidae</taxon>
        <taxon>Labeoninae</taxon>
        <taxon>Labeonini</taxon>
        <taxon>Cirrhinus</taxon>
    </lineage>
</organism>
<accession>A0ABR3MJ05</accession>
<gene>
    <name evidence="1" type="ORF">QQF64_004651</name>
</gene>
<reference evidence="1 2" key="1">
    <citation type="submission" date="2023-09" db="EMBL/GenBank/DDBJ databases">
        <authorList>
            <person name="Wang M."/>
        </authorList>
    </citation>
    <scope>NUCLEOTIDE SEQUENCE [LARGE SCALE GENOMIC DNA]</scope>
    <source>
        <strain evidence="1">GT-2023</strain>
        <tissue evidence="1">Liver</tissue>
    </source>
</reference>
<dbReference type="Proteomes" id="UP001558613">
    <property type="component" value="Unassembled WGS sequence"/>
</dbReference>
<proteinExistence type="predicted"/>
<evidence type="ECO:0000313" key="1">
    <source>
        <dbReference type="EMBL" id="KAL1264296.1"/>
    </source>
</evidence>
<sequence>MSSGSTYCRHISVTVMKTCCHSPTARKIHTQFQIECFNEQKQPTGFKYNMCCFHKQLELEDKPDLDGNSALLGDHLLLLALFALMEKLGGDVISGPSGSEVSERGLAYKKTWHGMCHFI</sequence>
<evidence type="ECO:0000313" key="2">
    <source>
        <dbReference type="Proteomes" id="UP001558613"/>
    </source>
</evidence>
<protein>
    <submittedName>
        <fullName evidence="1">Uncharacterized protein</fullName>
    </submittedName>
</protein>